<dbReference type="GO" id="GO:0030245">
    <property type="term" value="P:cellulose catabolic process"/>
    <property type="evidence" value="ECO:0007669"/>
    <property type="project" value="UniProtKB-KW"/>
</dbReference>
<dbReference type="Proteomes" id="UP000279994">
    <property type="component" value="Unassembled WGS sequence"/>
</dbReference>
<dbReference type="OrthoDB" id="309899at2"/>
<dbReference type="PANTHER" id="PTHR34876">
    <property type="match status" value="1"/>
</dbReference>
<organism evidence="2 3">
    <name type="scientific">Nocardioides pocheonensis</name>
    <dbReference type="NCBI Taxonomy" id="661485"/>
    <lineage>
        <taxon>Bacteria</taxon>
        <taxon>Bacillati</taxon>
        <taxon>Actinomycetota</taxon>
        <taxon>Actinomycetes</taxon>
        <taxon>Propionibacteriales</taxon>
        <taxon>Nocardioidaceae</taxon>
        <taxon>Nocardioides</taxon>
    </lineage>
</organism>
<feature type="signal peptide" evidence="1">
    <location>
        <begin position="1"/>
        <end position="26"/>
    </location>
</feature>
<keyword evidence="1" id="KW-0624">Polysaccharide degradation</keyword>
<dbReference type="EMBL" id="RJSF01000009">
    <property type="protein sequence ID" value="RNM16375.1"/>
    <property type="molecule type" value="Genomic_DNA"/>
</dbReference>
<dbReference type="PROSITE" id="PS51257">
    <property type="entry name" value="PROKAR_LIPOPROTEIN"/>
    <property type="match status" value="1"/>
</dbReference>
<dbReference type="Pfam" id="PF01341">
    <property type="entry name" value="Glyco_hydro_6"/>
    <property type="match status" value="1"/>
</dbReference>
<dbReference type="PROSITE" id="PS51318">
    <property type="entry name" value="TAT"/>
    <property type="match status" value="1"/>
</dbReference>
<keyword evidence="1" id="KW-0378">Hydrolase</keyword>
<keyword evidence="1" id="KW-0732">Signal</keyword>
<comment type="caution">
    <text evidence="2">The sequence shown here is derived from an EMBL/GenBank/DDBJ whole genome shotgun (WGS) entry which is preliminary data.</text>
</comment>
<feature type="chain" id="PRO_5039741742" description="Glucanase" evidence="1">
    <location>
        <begin position="27"/>
        <end position="370"/>
    </location>
</feature>
<sequence>MTRHHTTRRACVVLLAGLAAVLAALACGSVAGASVGGTSRVAAYPQNPGNPLAGGTWGVYRGSADGVYPAYQRATGTRKALLAKVALRPRVRWFGTWMSAAQANAKIRDYITTTQAGDPSVLVQLAVFRLWPHGEGAKNRPITVAEQDAYRRWVDAAAQAIGGSRVAVVLEPDLAVSLGGWQPTVREALTAYAAHAFAQLPQTSVYIDASDSDWLSVPQATNMLLASGIREARGFALGATHYSGTAENIAYGRNVVAALAAAGVPDRHFVIDTADNGRPFTWLQYWAAHPHGDFDNAEPCRSTTQVRCDTLGIPPTWEVADARWGLPADLQQAAATNVDGYLWFGRPWLYRQASPFKLGRTLKVAATTPY</sequence>
<dbReference type="InterPro" id="IPR036434">
    <property type="entry name" value="Beta_cellobiohydrolase_sf"/>
</dbReference>
<evidence type="ECO:0000313" key="2">
    <source>
        <dbReference type="EMBL" id="RNM16375.1"/>
    </source>
</evidence>
<reference evidence="2 3" key="1">
    <citation type="submission" date="2018-11" db="EMBL/GenBank/DDBJ databases">
        <authorList>
            <person name="Li F."/>
        </authorList>
    </citation>
    <scope>NUCLEOTIDE SEQUENCE [LARGE SCALE GENOMIC DNA]</scope>
    <source>
        <strain evidence="2 3">Gsoil 818</strain>
    </source>
</reference>
<dbReference type="PRINTS" id="PR00733">
    <property type="entry name" value="GLHYDRLASE6"/>
</dbReference>
<dbReference type="Gene3D" id="3.20.20.40">
    <property type="entry name" value="1, 4-beta cellobiohydrolase"/>
    <property type="match status" value="1"/>
</dbReference>
<evidence type="ECO:0000313" key="3">
    <source>
        <dbReference type="Proteomes" id="UP000279994"/>
    </source>
</evidence>
<keyword evidence="1" id="KW-0119">Carbohydrate metabolism</keyword>
<dbReference type="PANTHER" id="PTHR34876:SF4">
    <property type="entry name" value="1,4-BETA-D-GLUCAN CELLOBIOHYDROLASE C-RELATED"/>
    <property type="match status" value="1"/>
</dbReference>
<accession>A0A3N0GV92</accession>
<comment type="similarity">
    <text evidence="1">Belongs to the glycosyl hydrolase family 6.</text>
</comment>
<keyword evidence="1" id="KW-0136">Cellulose degradation</keyword>
<dbReference type="GO" id="GO:0004553">
    <property type="term" value="F:hydrolase activity, hydrolyzing O-glycosyl compounds"/>
    <property type="evidence" value="ECO:0007669"/>
    <property type="project" value="InterPro"/>
</dbReference>
<name>A0A3N0GV92_9ACTN</name>
<gene>
    <name evidence="2" type="ORF">EFL26_05365</name>
</gene>
<evidence type="ECO:0000256" key="1">
    <source>
        <dbReference type="RuleBase" id="RU361186"/>
    </source>
</evidence>
<protein>
    <recommendedName>
        <fullName evidence="1">Glucanase</fullName>
        <ecNumber evidence="1">3.2.1.-</ecNumber>
    </recommendedName>
</protein>
<dbReference type="InterPro" id="IPR006311">
    <property type="entry name" value="TAT_signal"/>
</dbReference>
<dbReference type="EC" id="3.2.1.-" evidence="1"/>
<proteinExistence type="inferred from homology"/>
<dbReference type="InterPro" id="IPR016288">
    <property type="entry name" value="Beta_cellobiohydrolase"/>
</dbReference>
<keyword evidence="1" id="KW-0326">Glycosidase</keyword>
<keyword evidence="3" id="KW-1185">Reference proteome</keyword>
<dbReference type="RefSeq" id="WP_123221871.1">
    <property type="nucleotide sequence ID" value="NZ_RJSF01000009.1"/>
</dbReference>
<dbReference type="AlphaFoldDB" id="A0A3N0GV92"/>
<dbReference type="SUPFAM" id="SSF51989">
    <property type="entry name" value="Glycosyl hydrolases family 6, cellulases"/>
    <property type="match status" value="1"/>
</dbReference>